<evidence type="ECO:0000256" key="3">
    <source>
        <dbReference type="ARBA" id="ARBA00022692"/>
    </source>
</evidence>
<dbReference type="OMA" id="HEECAPA"/>
<accession>K0TQ53</accession>
<comment type="caution">
    <text evidence="7">The sequence shown here is derived from an EMBL/GenBank/DDBJ whole genome shotgun (WGS) entry which is preliminary data.</text>
</comment>
<protein>
    <submittedName>
        <fullName evidence="7">Uncharacterized protein</fullName>
    </submittedName>
</protein>
<keyword evidence="4 6" id="KW-1133">Transmembrane helix</keyword>
<dbReference type="eggNOG" id="KOG1944">
    <property type="taxonomic scope" value="Eukaryota"/>
</dbReference>
<dbReference type="GO" id="GO:0005737">
    <property type="term" value="C:cytoplasm"/>
    <property type="evidence" value="ECO:0007669"/>
    <property type="project" value="TreeGrafter"/>
</dbReference>
<keyword evidence="3 6" id="KW-0812">Transmembrane</keyword>
<dbReference type="AlphaFoldDB" id="K0TQ53"/>
<evidence type="ECO:0000256" key="6">
    <source>
        <dbReference type="RuleBase" id="RU363053"/>
    </source>
</evidence>
<evidence type="ECO:0000256" key="5">
    <source>
        <dbReference type="ARBA" id="ARBA00023136"/>
    </source>
</evidence>
<dbReference type="Proteomes" id="UP000266841">
    <property type="component" value="Unassembled WGS sequence"/>
</dbReference>
<evidence type="ECO:0000313" key="7">
    <source>
        <dbReference type="EMBL" id="EJK75447.1"/>
    </source>
</evidence>
<keyword evidence="5 6" id="KW-0472">Membrane</keyword>
<reference evidence="7 8" key="1">
    <citation type="journal article" date="2012" name="Genome Biol.">
        <title>Genome and low-iron response of an oceanic diatom adapted to chronic iron limitation.</title>
        <authorList>
            <person name="Lommer M."/>
            <person name="Specht M."/>
            <person name="Roy A.S."/>
            <person name="Kraemer L."/>
            <person name="Andreson R."/>
            <person name="Gutowska M.A."/>
            <person name="Wolf J."/>
            <person name="Bergner S.V."/>
            <person name="Schilhabel M.B."/>
            <person name="Klostermeier U.C."/>
            <person name="Beiko R.G."/>
            <person name="Rosenstiel P."/>
            <person name="Hippler M."/>
            <person name="Laroche J."/>
        </authorList>
    </citation>
    <scope>NUCLEOTIDE SEQUENCE [LARGE SCALE GENOMIC DNA]</scope>
    <source>
        <strain evidence="7 8">CCMP1005</strain>
    </source>
</reference>
<name>K0TQ53_THAOC</name>
<comment type="subcellular location">
    <subcellularLocation>
        <location evidence="1">Membrane</location>
        <topology evidence="1">Multi-pass membrane protein</topology>
    </subcellularLocation>
</comment>
<sequence>MRRAIKGARRLLTRNLSRLSSRRSDSSSTTDRPSFLEWYGSKLETHPFLTKSITAGLIGGSGDITCQLIARGEVDRCGPLGGQNDVDGSHIWWDWKRTARFMMMGSGFVAPACHVWYGHLMRRFPGSSMSSVWKRTLLDNFAFFPCEVPIYFSILTCLEYASEGTGSSSSSSQRTLIDATNKQDDDLVSRIRKRVTFENCFHTLSVGWIVWIPANLVMFRFVQGKYQVLYANCVGFVWYAFLSWTTNKSDEGEWDRHEECAPASKEKFFSAPALAGTVVATSNGC</sequence>
<keyword evidence="8" id="KW-1185">Reference proteome</keyword>
<organism evidence="7 8">
    <name type="scientific">Thalassiosira oceanica</name>
    <name type="common">Marine diatom</name>
    <dbReference type="NCBI Taxonomy" id="159749"/>
    <lineage>
        <taxon>Eukaryota</taxon>
        <taxon>Sar</taxon>
        <taxon>Stramenopiles</taxon>
        <taxon>Ochrophyta</taxon>
        <taxon>Bacillariophyta</taxon>
        <taxon>Coscinodiscophyceae</taxon>
        <taxon>Thalassiosirophycidae</taxon>
        <taxon>Thalassiosirales</taxon>
        <taxon>Thalassiosiraceae</taxon>
        <taxon>Thalassiosira</taxon>
    </lineage>
</organism>
<dbReference type="OrthoDB" id="430207at2759"/>
<feature type="transmembrane region" description="Helical" evidence="6">
    <location>
        <begin position="200"/>
        <end position="222"/>
    </location>
</feature>
<dbReference type="InterPro" id="IPR007248">
    <property type="entry name" value="Mpv17_PMP22"/>
</dbReference>
<gene>
    <name evidence="7" type="ORF">THAOC_02826</name>
</gene>
<evidence type="ECO:0000256" key="2">
    <source>
        <dbReference type="ARBA" id="ARBA00006824"/>
    </source>
</evidence>
<dbReference type="PANTHER" id="PTHR11266">
    <property type="entry name" value="PEROXISOMAL MEMBRANE PROTEIN 2, PXMP2 MPV17"/>
    <property type="match status" value="1"/>
</dbReference>
<dbReference type="Pfam" id="PF04117">
    <property type="entry name" value="Mpv17_PMP22"/>
    <property type="match status" value="1"/>
</dbReference>
<comment type="similarity">
    <text evidence="2 6">Belongs to the peroxisomal membrane protein PXMP2/4 family.</text>
</comment>
<dbReference type="GO" id="GO:0016020">
    <property type="term" value="C:membrane"/>
    <property type="evidence" value="ECO:0007669"/>
    <property type="project" value="UniProtKB-SubCell"/>
</dbReference>
<proteinExistence type="inferred from homology"/>
<evidence type="ECO:0000256" key="1">
    <source>
        <dbReference type="ARBA" id="ARBA00004141"/>
    </source>
</evidence>
<evidence type="ECO:0000313" key="8">
    <source>
        <dbReference type="Proteomes" id="UP000266841"/>
    </source>
</evidence>
<feature type="transmembrane region" description="Helical" evidence="6">
    <location>
        <begin position="228"/>
        <end position="246"/>
    </location>
</feature>
<evidence type="ECO:0000256" key="4">
    <source>
        <dbReference type="ARBA" id="ARBA00022989"/>
    </source>
</evidence>
<dbReference type="EMBL" id="AGNL01002928">
    <property type="protein sequence ID" value="EJK75447.1"/>
    <property type="molecule type" value="Genomic_DNA"/>
</dbReference>